<sequence length="785" mass="88417">MKRLKEVKAEESNNTPTMKFSDSKKQTQIMITENKTSEVIITALEDDKQPKTHPDGGWGWVVVAAAFLTQWIVVGLQNSSGVIFNELVKKYNESRGSTGFVSSISCGMMFILGPLTTSLCQRFGCRLIAALGGFLCVLGMVLSAHAPTLNIMYLTFGVTWGLGTSFCYFPTLIILVPYFNKKLALVNGIVSAGAGVGTLILSPSIQWFAGRYGVKYMFYCLGALHGLVLIAAALYRPLPQKYLERQGYVIKPKNEEIEKAFSNERQLTKETLLSRDSRNQLDKRRLPIEDTTEEEPFFEESFDSTNGMSDTKQVLIDLFTDKAFVAWCCGLAIFMLGYFVPFVHIVRYAKLIGIKEVDAAFLISVLSIVATIFKVLSGKLAGVKRIETLKLYQMALLVMGVATTLIPVQQSYFGLIIYAVIFGMSESCFIVMIPLITKDIVGVQRLPLAIGCVFMLMGIPTVVGAPIAGWIYDAFQDYSYAFYVAGMMNICGVLIMFFITYFKQEGHLREKVLEERRKYREDKERQEAASRTIVMTSFASTERIYLSNRDLLNPYEEAARKRIPTVSRVIEFTSFASSERIYLSSRDLLNPFPSNNNMERLRVNTLDRVLPTAKSHDIIDGFTSLPHPRSSSDGARAKRPESTSFAEQYKLEGTGYKPRNRPLSLQLTPSSHYHPELYFPMPKTLESIQKTVIHEEPEPDSFEQLPEPCDQHPDSPTLARFADHHHHHKQCADSLNTSTTRTPRKSFLVVFWSRLWKSSGSKSRSVSTVRMENEILVVEERLAVV</sequence>
<dbReference type="GO" id="GO:0022857">
    <property type="term" value="F:transmembrane transporter activity"/>
    <property type="evidence" value="ECO:0007669"/>
    <property type="project" value="InterPro"/>
</dbReference>
<evidence type="ECO:0000256" key="2">
    <source>
        <dbReference type="SAM" id="Phobius"/>
    </source>
</evidence>
<accession>A0A7M5WM90</accession>
<feature type="transmembrane region" description="Helical" evidence="2">
    <location>
        <begin position="412"/>
        <end position="436"/>
    </location>
</feature>
<dbReference type="SUPFAM" id="SSF103473">
    <property type="entry name" value="MFS general substrate transporter"/>
    <property type="match status" value="1"/>
</dbReference>
<feature type="transmembrane region" description="Helical" evidence="2">
    <location>
        <begin position="183"/>
        <end position="204"/>
    </location>
</feature>
<evidence type="ECO:0000313" key="4">
    <source>
        <dbReference type="Proteomes" id="UP000594262"/>
    </source>
</evidence>
<proteinExistence type="predicted"/>
<protein>
    <submittedName>
        <fullName evidence="3">Uncharacterized protein</fullName>
    </submittedName>
</protein>
<feature type="compositionally biased region" description="Basic and acidic residues" evidence="1">
    <location>
        <begin position="1"/>
        <end position="11"/>
    </location>
</feature>
<keyword evidence="2" id="KW-0472">Membrane</keyword>
<dbReference type="Gene3D" id="1.20.1250.20">
    <property type="entry name" value="MFS general substrate transporter like domains"/>
    <property type="match status" value="2"/>
</dbReference>
<dbReference type="AlphaFoldDB" id="A0A7M5WM90"/>
<feature type="transmembrane region" description="Helical" evidence="2">
    <location>
        <begin position="151"/>
        <end position="176"/>
    </location>
</feature>
<dbReference type="InterPro" id="IPR011701">
    <property type="entry name" value="MFS"/>
</dbReference>
<feature type="transmembrane region" description="Helical" evidence="2">
    <location>
        <begin position="324"/>
        <end position="347"/>
    </location>
</feature>
<name>A0A7M5WM90_9CNID</name>
<dbReference type="GeneID" id="136802993"/>
<feature type="transmembrane region" description="Helical" evidence="2">
    <location>
        <begin position="389"/>
        <end position="406"/>
    </location>
</feature>
<dbReference type="Proteomes" id="UP000594262">
    <property type="component" value="Unplaced"/>
</dbReference>
<feature type="transmembrane region" description="Helical" evidence="2">
    <location>
        <begin position="127"/>
        <end position="145"/>
    </location>
</feature>
<dbReference type="RefSeq" id="XP_066915842.1">
    <property type="nucleotide sequence ID" value="XM_067059741.1"/>
</dbReference>
<feature type="transmembrane region" description="Helical" evidence="2">
    <location>
        <begin position="359"/>
        <end position="377"/>
    </location>
</feature>
<feature type="transmembrane region" description="Helical" evidence="2">
    <location>
        <begin position="478"/>
        <end position="502"/>
    </location>
</feature>
<keyword evidence="2" id="KW-0812">Transmembrane</keyword>
<keyword evidence="2" id="KW-1133">Transmembrane helix</keyword>
<dbReference type="PANTHER" id="PTHR11360">
    <property type="entry name" value="MONOCARBOXYLATE TRANSPORTER"/>
    <property type="match status" value="1"/>
</dbReference>
<dbReference type="InterPro" id="IPR050327">
    <property type="entry name" value="Proton-linked_MCT"/>
</dbReference>
<dbReference type="Pfam" id="PF07690">
    <property type="entry name" value="MFS_1"/>
    <property type="match status" value="1"/>
</dbReference>
<feature type="compositionally biased region" description="Polar residues" evidence="1">
    <location>
        <begin position="12"/>
        <end position="24"/>
    </location>
</feature>
<evidence type="ECO:0000313" key="3">
    <source>
        <dbReference type="EnsemblMetazoa" id="CLYHEMP011001.1"/>
    </source>
</evidence>
<evidence type="ECO:0000256" key="1">
    <source>
        <dbReference type="SAM" id="MobiDB-lite"/>
    </source>
</evidence>
<feature type="transmembrane region" description="Helical" evidence="2">
    <location>
        <begin position="58"/>
        <end position="76"/>
    </location>
</feature>
<dbReference type="InterPro" id="IPR036259">
    <property type="entry name" value="MFS_trans_sf"/>
</dbReference>
<feature type="transmembrane region" description="Helical" evidence="2">
    <location>
        <begin position="216"/>
        <end position="235"/>
    </location>
</feature>
<dbReference type="CDD" id="cd17352">
    <property type="entry name" value="MFS_MCT_SLC16"/>
    <property type="match status" value="1"/>
</dbReference>
<feature type="transmembrane region" description="Helical" evidence="2">
    <location>
        <begin position="96"/>
        <end position="115"/>
    </location>
</feature>
<dbReference type="OrthoDB" id="6499973at2759"/>
<reference evidence="3" key="1">
    <citation type="submission" date="2021-01" db="UniProtKB">
        <authorList>
            <consortium name="EnsemblMetazoa"/>
        </authorList>
    </citation>
    <scope>IDENTIFICATION</scope>
</reference>
<dbReference type="EnsemblMetazoa" id="CLYHEMT011001.1">
    <property type="protein sequence ID" value="CLYHEMP011001.1"/>
    <property type="gene ID" value="CLYHEMG011001"/>
</dbReference>
<keyword evidence="4" id="KW-1185">Reference proteome</keyword>
<dbReference type="PANTHER" id="PTHR11360:SF251">
    <property type="entry name" value="MAJOR FACILITATOR SUPERFAMILY (MFS) PROFILE DOMAIN-CONTAINING PROTEIN"/>
    <property type="match status" value="1"/>
</dbReference>
<organism evidence="3 4">
    <name type="scientific">Clytia hemisphaerica</name>
    <dbReference type="NCBI Taxonomy" id="252671"/>
    <lineage>
        <taxon>Eukaryota</taxon>
        <taxon>Metazoa</taxon>
        <taxon>Cnidaria</taxon>
        <taxon>Hydrozoa</taxon>
        <taxon>Hydroidolina</taxon>
        <taxon>Leptothecata</taxon>
        <taxon>Obeliida</taxon>
        <taxon>Clytiidae</taxon>
        <taxon>Clytia</taxon>
    </lineage>
</organism>
<feature type="transmembrane region" description="Helical" evidence="2">
    <location>
        <begin position="448"/>
        <end position="472"/>
    </location>
</feature>
<feature type="region of interest" description="Disordered" evidence="1">
    <location>
        <begin position="621"/>
        <end position="643"/>
    </location>
</feature>
<feature type="region of interest" description="Disordered" evidence="1">
    <location>
        <begin position="1"/>
        <end position="24"/>
    </location>
</feature>